<comment type="subcellular location">
    <subcellularLocation>
        <location evidence="1">Nucleus</location>
    </subcellularLocation>
</comment>
<evidence type="ECO:0000256" key="4">
    <source>
        <dbReference type="ARBA" id="ARBA00023163"/>
    </source>
</evidence>
<comment type="caution">
    <text evidence="8">The sequence shown here is derived from an EMBL/GenBank/DDBJ whole genome shotgun (WGS) entry which is preliminary data.</text>
</comment>
<keyword evidence="4" id="KW-0804">Transcription</keyword>
<dbReference type="Pfam" id="PF00319">
    <property type="entry name" value="SRF-TF"/>
    <property type="match status" value="1"/>
</dbReference>
<evidence type="ECO:0000256" key="5">
    <source>
        <dbReference type="ARBA" id="ARBA00023242"/>
    </source>
</evidence>
<feature type="compositionally biased region" description="Polar residues" evidence="6">
    <location>
        <begin position="153"/>
        <end position="164"/>
    </location>
</feature>
<reference evidence="8" key="2">
    <citation type="journal article" date="2023" name="Plants (Basel)">
        <title>Annotation of the Turnera subulata (Passifloraceae) Draft Genome Reveals the S-Locus Evolved after the Divergence of Turneroideae from Passifloroideae in a Stepwise Manner.</title>
        <authorList>
            <person name="Henning P.M."/>
            <person name="Roalson E.H."/>
            <person name="Mir W."/>
            <person name="McCubbin A.G."/>
            <person name="Shore J.S."/>
        </authorList>
    </citation>
    <scope>NUCLEOTIDE SEQUENCE</scope>
    <source>
        <strain evidence="8">F60SS</strain>
    </source>
</reference>
<evidence type="ECO:0000256" key="2">
    <source>
        <dbReference type="ARBA" id="ARBA00023015"/>
    </source>
</evidence>
<dbReference type="PANTHER" id="PTHR48019">
    <property type="entry name" value="SERUM RESPONSE FACTOR HOMOLOG"/>
    <property type="match status" value="1"/>
</dbReference>
<dbReference type="PROSITE" id="PS00350">
    <property type="entry name" value="MADS_BOX_1"/>
    <property type="match status" value="1"/>
</dbReference>
<feature type="region of interest" description="Disordered" evidence="6">
    <location>
        <begin position="448"/>
        <end position="493"/>
    </location>
</feature>
<accession>A0A9Q0GDQ8</accession>
<keyword evidence="3" id="KW-0238">DNA-binding</keyword>
<reference evidence="8" key="1">
    <citation type="submission" date="2022-02" db="EMBL/GenBank/DDBJ databases">
        <authorList>
            <person name="Henning P.M."/>
            <person name="McCubbin A.G."/>
            <person name="Shore J.S."/>
        </authorList>
    </citation>
    <scope>NUCLEOTIDE SEQUENCE</scope>
    <source>
        <strain evidence="8">F60SS</strain>
        <tissue evidence="8">Leaves</tissue>
    </source>
</reference>
<sequence length="584" mass="64250">MGRSKVQLKKIENRTHKHITFAKRKSGLVKKAYEISTLCDIEIVLIIFSPAGKLILFDAKKRWEEILDHFVSLPEQQRGCGGSRIGSEPEFEHLTQRINSLHVDGIPLEASVAKNRRIFTGKPAAPTNVPGANGPGATRVTNPNHKSFAEAVSGNSSGNNSLRQTTLPTPPTLNKIFIPKNSSPAWLETCALGVLKKPIPFKSLSTIILTNVETIVKVLPIGGVSFLIRFNSSEDLHNATSNMPSSFKELFNVFRPWTEGDAAFNRLCWVHIKGSPPYVWSRDFFQAVTSRIGSMVDWSRETMSMDRMDVAEILVLTNSSCFINCALTVSVGDKSFDIGVVESQSDPLGWDWSSLQFPRPSSDEASLASTHARAAHGSSLQQRMNPHSPPNNSTQSTHKNTSLSEDVFNLRPIIEKTVGRDEAPFQNTFTQSPKTIPSELSGVTPLMGQNDSPNQIGHPTTQKAQSFSHGPIQVQTPATDQTSNQAQTHLTSPASKQAQLLAIGPNPNPDHAHTPISNPTSMLPSVTQNREISTTLSHVLPLNPPATLDHIRCPLLSGMIITAWQAHKRTPLFKNWLKGKFRRF</sequence>
<evidence type="ECO:0000259" key="7">
    <source>
        <dbReference type="PROSITE" id="PS50066"/>
    </source>
</evidence>
<keyword evidence="2" id="KW-0805">Transcription regulation</keyword>
<dbReference type="PROSITE" id="PS50066">
    <property type="entry name" value="MADS_BOX_2"/>
    <property type="match status" value="1"/>
</dbReference>
<dbReference type="Proteomes" id="UP001141552">
    <property type="component" value="Unassembled WGS sequence"/>
</dbReference>
<organism evidence="8 9">
    <name type="scientific">Turnera subulata</name>
    <dbReference type="NCBI Taxonomy" id="218843"/>
    <lineage>
        <taxon>Eukaryota</taxon>
        <taxon>Viridiplantae</taxon>
        <taxon>Streptophyta</taxon>
        <taxon>Embryophyta</taxon>
        <taxon>Tracheophyta</taxon>
        <taxon>Spermatophyta</taxon>
        <taxon>Magnoliopsida</taxon>
        <taxon>eudicotyledons</taxon>
        <taxon>Gunneridae</taxon>
        <taxon>Pentapetalae</taxon>
        <taxon>rosids</taxon>
        <taxon>fabids</taxon>
        <taxon>Malpighiales</taxon>
        <taxon>Passifloraceae</taxon>
        <taxon>Turnera</taxon>
    </lineage>
</organism>
<dbReference type="InterPro" id="IPR050142">
    <property type="entry name" value="MADS-box/MEF2_TF"/>
</dbReference>
<protein>
    <recommendedName>
        <fullName evidence="7">MADS-box domain-containing protein</fullName>
    </recommendedName>
</protein>
<feature type="region of interest" description="Disordered" evidence="6">
    <location>
        <begin position="148"/>
        <end position="169"/>
    </location>
</feature>
<dbReference type="GO" id="GO:0003677">
    <property type="term" value="F:DNA binding"/>
    <property type="evidence" value="ECO:0007669"/>
    <property type="project" value="UniProtKB-KW"/>
</dbReference>
<dbReference type="PRINTS" id="PR00404">
    <property type="entry name" value="MADSDOMAIN"/>
</dbReference>
<name>A0A9Q0GDQ8_9ROSI</name>
<dbReference type="OrthoDB" id="861279at2759"/>
<dbReference type="InterPro" id="IPR036879">
    <property type="entry name" value="TF_MADSbox_sf"/>
</dbReference>
<dbReference type="GO" id="GO:0005634">
    <property type="term" value="C:nucleus"/>
    <property type="evidence" value="ECO:0007669"/>
    <property type="project" value="UniProtKB-SubCell"/>
</dbReference>
<feature type="compositionally biased region" description="Polar residues" evidence="6">
    <location>
        <begin position="378"/>
        <end position="404"/>
    </location>
</feature>
<dbReference type="EMBL" id="JAKUCV010001080">
    <property type="protein sequence ID" value="KAJ4847778.1"/>
    <property type="molecule type" value="Genomic_DNA"/>
</dbReference>
<dbReference type="SUPFAM" id="SSF55455">
    <property type="entry name" value="SRF-like"/>
    <property type="match status" value="1"/>
</dbReference>
<evidence type="ECO:0000313" key="8">
    <source>
        <dbReference type="EMBL" id="KAJ4847778.1"/>
    </source>
</evidence>
<dbReference type="InterPro" id="IPR002100">
    <property type="entry name" value="TF_MADSbox"/>
</dbReference>
<proteinExistence type="predicted"/>
<dbReference type="GO" id="GO:0046983">
    <property type="term" value="F:protein dimerization activity"/>
    <property type="evidence" value="ECO:0007669"/>
    <property type="project" value="InterPro"/>
</dbReference>
<evidence type="ECO:0000256" key="6">
    <source>
        <dbReference type="SAM" id="MobiDB-lite"/>
    </source>
</evidence>
<gene>
    <name evidence="8" type="ORF">Tsubulata_003316</name>
</gene>
<dbReference type="SMART" id="SM00432">
    <property type="entry name" value="MADS"/>
    <property type="match status" value="1"/>
</dbReference>
<keyword evidence="9" id="KW-1185">Reference proteome</keyword>
<dbReference type="Gene3D" id="3.40.1810.10">
    <property type="entry name" value="Transcription factor, MADS-box"/>
    <property type="match status" value="1"/>
</dbReference>
<evidence type="ECO:0000256" key="3">
    <source>
        <dbReference type="ARBA" id="ARBA00023125"/>
    </source>
</evidence>
<evidence type="ECO:0000256" key="1">
    <source>
        <dbReference type="ARBA" id="ARBA00004123"/>
    </source>
</evidence>
<evidence type="ECO:0000313" key="9">
    <source>
        <dbReference type="Proteomes" id="UP001141552"/>
    </source>
</evidence>
<feature type="domain" description="MADS-box" evidence="7">
    <location>
        <begin position="1"/>
        <end position="61"/>
    </location>
</feature>
<keyword evidence="5" id="KW-0539">Nucleus</keyword>
<dbReference type="AlphaFoldDB" id="A0A9Q0GDQ8"/>
<feature type="region of interest" description="Disordered" evidence="6">
    <location>
        <begin position="361"/>
        <end position="407"/>
    </location>
</feature>